<name>E4XH72_OIKDI</name>
<sequence>MPPKKKTGVSKTDIKPEPIPDEKQQADSSGYAFTGNIEIDFPEYLRALGVSHPPIVVMHKTNSGEEKTPEDIQETVHELITHLPRVNVLYKEESEGKTTVQNIVQIHFRNFQIREIEAKAISQCLAKLDKLESVYFFRTRLSGEVFKLVTLPAFVKSVHISANPSGENGDLWLAAVRKGIPHLGFQGNSLRSDDLIAFANELRKNNSLITLKLNNNPALGDDIFRFIFRSLVQNKKLVSISASNCGLTDELIEHMTVPFAKMVEMLPAEIYEWRKKRMELVFSSDSQLRLVPNKRKDEKAKSTPPPRKTRGNKDAPDKKRKSQTWATSSSTDTSKPLTKAAPKIVTIPDDTGIKREDKVMRQPGNRTLCHLNLSNNKITVFGILHLAEILEEQLERTTDAIALRQVNLALNQKCWKFFDDTEAFLATQRLIETMRKLEKTKWTDVLQNHGLTIPPLSPPAAPVTPAPTPSKK</sequence>
<feature type="region of interest" description="Disordered" evidence="1">
    <location>
        <begin position="1"/>
        <end position="29"/>
    </location>
</feature>
<dbReference type="Proteomes" id="UP000001307">
    <property type="component" value="Unassembled WGS sequence"/>
</dbReference>
<dbReference type="InterPro" id="IPR032675">
    <property type="entry name" value="LRR_dom_sf"/>
</dbReference>
<organism evidence="2">
    <name type="scientific">Oikopleura dioica</name>
    <name type="common">Tunicate</name>
    <dbReference type="NCBI Taxonomy" id="34765"/>
    <lineage>
        <taxon>Eukaryota</taxon>
        <taxon>Metazoa</taxon>
        <taxon>Chordata</taxon>
        <taxon>Tunicata</taxon>
        <taxon>Appendicularia</taxon>
        <taxon>Copelata</taxon>
        <taxon>Oikopleuridae</taxon>
        <taxon>Oikopleura</taxon>
    </lineage>
</organism>
<dbReference type="SUPFAM" id="SSF52047">
    <property type="entry name" value="RNI-like"/>
    <property type="match status" value="1"/>
</dbReference>
<dbReference type="PROSITE" id="PS51450">
    <property type="entry name" value="LRR"/>
    <property type="match status" value="1"/>
</dbReference>
<gene>
    <name evidence="2" type="ORF">GSOID_T00010842001</name>
</gene>
<feature type="compositionally biased region" description="Basic and acidic residues" evidence="1">
    <location>
        <begin position="12"/>
        <end position="25"/>
    </location>
</feature>
<dbReference type="AlphaFoldDB" id="E4XH72"/>
<accession>E4XH72</accession>
<feature type="compositionally biased region" description="Pro residues" evidence="1">
    <location>
        <begin position="455"/>
        <end position="472"/>
    </location>
</feature>
<feature type="compositionally biased region" description="Polar residues" evidence="1">
    <location>
        <begin position="323"/>
        <end position="336"/>
    </location>
</feature>
<feature type="region of interest" description="Disordered" evidence="1">
    <location>
        <begin position="291"/>
        <end position="344"/>
    </location>
</feature>
<dbReference type="EMBL" id="FN653050">
    <property type="protein sequence ID" value="CBY10020.1"/>
    <property type="molecule type" value="Genomic_DNA"/>
</dbReference>
<dbReference type="InterPro" id="IPR001611">
    <property type="entry name" value="Leu-rich_rpt"/>
</dbReference>
<feature type="region of interest" description="Disordered" evidence="1">
    <location>
        <begin position="453"/>
        <end position="472"/>
    </location>
</feature>
<dbReference type="OrthoDB" id="120976at2759"/>
<protein>
    <submittedName>
        <fullName evidence="2">Uncharacterized protein</fullName>
    </submittedName>
</protein>
<evidence type="ECO:0000313" key="2">
    <source>
        <dbReference type="EMBL" id="CBY10020.1"/>
    </source>
</evidence>
<dbReference type="PANTHER" id="PTHR46984:SF1">
    <property type="entry name" value="LEUCINE-RICH REPEAT-CONTAINING PROTEIN 71"/>
    <property type="match status" value="1"/>
</dbReference>
<evidence type="ECO:0000256" key="1">
    <source>
        <dbReference type="SAM" id="MobiDB-lite"/>
    </source>
</evidence>
<proteinExistence type="predicted"/>
<dbReference type="InterPro" id="IPR053040">
    <property type="entry name" value="LRR-containing_protein_71"/>
</dbReference>
<dbReference type="Gene3D" id="3.80.10.10">
    <property type="entry name" value="Ribonuclease Inhibitor"/>
    <property type="match status" value="2"/>
</dbReference>
<reference evidence="2" key="1">
    <citation type="journal article" date="2010" name="Science">
        <title>Plasticity of animal genome architecture unmasked by rapid evolution of a pelagic tunicate.</title>
        <authorList>
            <person name="Denoeud F."/>
            <person name="Henriet S."/>
            <person name="Mungpakdee S."/>
            <person name="Aury J.M."/>
            <person name="Da Silva C."/>
            <person name="Brinkmann H."/>
            <person name="Mikhaleva J."/>
            <person name="Olsen L.C."/>
            <person name="Jubin C."/>
            <person name="Canestro C."/>
            <person name="Bouquet J.M."/>
            <person name="Danks G."/>
            <person name="Poulain J."/>
            <person name="Campsteijn C."/>
            <person name="Adamski M."/>
            <person name="Cross I."/>
            <person name="Yadetie F."/>
            <person name="Muffato M."/>
            <person name="Louis A."/>
            <person name="Butcher S."/>
            <person name="Tsagkogeorga G."/>
            <person name="Konrad A."/>
            <person name="Singh S."/>
            <person name="Jensen M.F."/>
            <person name="Cong E.H."/>
            <person name="Eikeseth-Otteraa H."/>
            <person name="Noel B."/>
            <person name="Anthouard V."/>
            <person name="Porcel B.M."/>
            <person name="Kachouri-Lafond R."/>
            <person name="Nishino A."/>
            <person name="Ugolini M."/>
            <person name="Chourrout P."/>
            <person name="Nishida H."/>
            <person name="Aasland R."/>
            <person name="Huzurbazar S."/>
            <person name="Westhof E."/>
            <person name="Delsuc F."/>
            <person name="Lehrach H."/>
            <person name="Reinhardt R."/>
            <person name="Weissenbach J."/>
            <person name="Roy S.W."/>
            <person name="Artiguenave F."/>
            <person name="Postlethwait J.H."/>
            <person name="Manak J.R."/>
            <person name="Thompson E.M."/>
            <person name="Jaillon O."/>
            <person name="Du Pasquier L."/>
            <person name="Boudinot P."/>
            <person name="Liberles D.A."/>
            <person name="Volff J.N."/>
            <person name="Philippe H."/>
            <person name="Lenhard B."/>
            <person name="Roest Crollius H."/>
            <person name="Wincker P."/>
            <person name="Chourrout D."/>
        </authorList>
    </citation>
    <scope>NUCLEOTIDE SEQUENCE [LARGE SCALE GENOMIC DNA]</scope>
</reference>
<keyword evidence="3" id="KW-1185">Reference proteome</keyword>
<evidence type="ECO:0000313" key="3">
    <source>
        <dbReference type="Proteomes" id="UP000001307"/>
    </source>
</evidence>
<dbReference type="InParanoid" id="E4XH72"/>
<dbReference type="PANTHER" id="PTHR46984">
    <property type="entry name" value="LEUCINE-RICH REPEAT-CONTAINING PROTEIN 71"/>
    <property type="match status" value="1"/>
</dbReference>